<dbReference type="InterPro" id="IPR031962">
    <property type="entry name" value="DUF4781"/>
</dbReference>
<dbReference type="AlphaFoldDB" id="A0A182JE02"/>
<reference evidence="2" key="1">
    <citation type="submission" date="2022-08" db="UniProtKB">
        <authorList>
            <consortium name="EnsemblMetazoa"/>
        </authorList>
    </citation>
    <scope>IDENTIFICATION</scope>
    <source>
        <strain evidence="2">EBRO</strain>
    </source>
</reference>
<organism evidence="2">
    <name type="scientific">Anopheles atroparvus</name>
    <name type="common">European mosquito</name>
    <dbReference type="NCBI Taxonomy" id="41427"/>
    <lineage>
        <taxon>Eukaryota</taxon>
        <taxon>Metazoa</taxon>
        <taxon>Ecdysozoa</taxon>
        <taxon>Arthropoda</taxon>
        <taxon>Hexapoda</taxon>
        <taxon>Insecta</taxon>
        <taxon>Pterygota</taxon>
        <taxon>Neoptera</taxon>
        <taxon>Endopterygota</taxon>
        <taxon>Diptera</taxon>
        <taxon>Nematocera</taxon>
        <taxon>Culicoidea</taxon>
        <taxon>Culicidae</taxon>
        <taxon>Anophelinae</taxon>
        <taxon>Anopheles</taxon>
    </lineage>
</organism>
<dbReference type="Pfam" id="PF16013">
    <property type="entry name" value="DUF4781"/>
    <property type="match status" value="1"/>
</dbReference>
<sequence length="723" mass="81625">MAEQNISKLMTEYLYREIITEKETQSLVANRFIQAKTKTEVVNLIGFALGYVQNEEPDLRKFERDDLFEPKVRKQLLAIVERMPSLDFMFLPLVLVRETDGVSIMPLLCVRKALQTVYLDMSLRLYDTFPEFLEENKLPPCQLWYPTDGLIRFNANGKLLLSCCTIKKRYTGVLKTIAVAGNIAATGLVLSPIAPVAAPIILLACNVPLIGFSIADLVDGCKYERGTVVAGRSAALVVNLVTFSTVGLTAACKAAGLRNLLSAEKLLLLEKAEMVMKVTARTVSSANAVYSIIGSVNGWQNLSGAEWVQVAANLCFAYHEVISVATATTLFLKLQKNGLVQFFLNSCPGVARALLEAKIDGWFGKMLDLVFRYLQSEAVEFTVDKDFTTIRLLGYELRFETLFQLNTDAMLALLQYLRSYIAPIRKLGALAKGSFTHEVLVALMELLKLVGQLQHVSYKLDEYITICKDAEDQQKSRSEVRLLERAKSAWIRTCNDHTYRTQLETVSLLKKLFTHSNIPPPLTLGEALDYALSFEDATVGKVYYTILFAWRVLVQEQRSTFDRAAMMARFYELMDDASKLQMNRCMILNHQNQETDHNMALINIARGATRFIHYGENCKQMEELYFDSKEKGACWLHLLPALRHKEGRDQFNSTLRYLLKKGDAKVLVNEDGGDGEGNRAQHVMFYRGKMMVVLEMFHLPCGKWSASIHLCSLSFRNRALKTD</sequence>
<accession>A0A182JE02</accession>
<feature type="domain" description="DUF4781" evidence="1">
    <location>
        <begin position="116"/>
        <end position="340"/>
    </location>
</feature>
<protein>
    <submittedName>
        <fullName evidence="2">DUF4781 domain-containing protein</fullName>
    </submittedName>
</protein>
<evidence type="ECO:0000259" key="1">
    <source>
        <dbReference type="Pfam" id="PF16013"/>
    </source>
</evidence>
<evidence type="ECO:0000313" key="2">
    <source>
        <dbReference type="EnsemblMetazoa" id="AATE016312-PA.1"/>
    </source>
</evidence>
<proteinExistence type="predicted"/>
<name>A0A182JE02_ANOAO</name>
<dbReference type="VEuPathDB" id="VectorBase:AATE016312"/>
<dbReference type="EnsemblMetazoa" id="AATE016312-RA">
    <property type="protein sequence ID" value="AATE016312-PA.1"/>
    <property type="gene ID" value="AATE016312"/>
</dbReference>
<dbReference type="PANTHER" id="PTHR21115">
    <property type="entry name" value="GH06117P-RELATED"/>
    <property type="match status" value="1"/>
</dbReference>
<dbReference type="STRING" id="41427.A0A182JE02"/>
<dbReference type="PANTHER" id="PTHR21115:SF0">
    <property type="entry name" value="GH06117P-RELATED"/>
    <property type="match status" value="1"/>
</dbReference>